<evidence type="ECO:0000256" key="1">
    <source>
        <dbReference type="SAM" id="MobiDB-lite"/>
    </source>
</evidence>
<keyword evidence="3" id="KW-1185">Reference proteome</keyword>
<organism evidence="2 3">
    <name type="scientific">Stenotrophomonas nematodicola</name>
    <dbReference type="NCBI Taxonomy" id="2656746"/>
    <lineage>
        <taxon>Bacteria</taxon>
        <taxon>Pseudomonadati</taxon>
        <taxon>Pseudomonadota</taxon>
        <taxon>Gammaproteobacteria</taxon>
        <taxon>Lysobacterales</taxon>
        <taxon>Lysobacteraceae</taxon>
        <taxon>Stenotrophomonas</taxon>
    </lineage>
</organism>
<name>A0ABW7CVR1_9GAMM</name>
<protein>
    <recommendedName>
        <fullName evidence="4">BON domain-containing protein</fullName>
    </recommendedName>
</protein>
<gene>
    <name evidence="2" type="ORF">ACEU0G_002858</name>
</gene>
<proteinExistence type="predicted"/>
<evidence type="ECO:0000313" key="3">
    <source>
        <dbReference type="Proteomes" id="UP001605261"/>
    </source>
</evidence>
<dbReference type="EMBL" id="JBHGCJ010000003">
    <property type="protein sequence ID" value="MFG6108864.1"/>
    <property type="molecule type" value="Genomic_DNA"/>
</dbReference>
<sequence>MTIFGDLLFLQGHITNVDLARRLAGTAEAAISSDAPADLAQRMPAPGTCPAQPGEQSPAPAGGLPCRSA</sequence>
<comment type="caution">
    <text evidence="2">The sequence shown here is derived from an EMBL/GenBank/DDBJ whole genome shotgun (WGS) entry which is preliminary data.</text>
</comment>
<feature type="region of interest" description="Disordered" evidence="1">
    <location>
        <begin position="35"/>
        <end position="69"/>
    </location>
</feature>
<dbReference type="RefSeq" id="WP_394162293.1">
    <property type="nucleotide sequence ID" value="NZ_JBHGCJ010000003.1"/>
</dbReference>
<evidence type="ECO:0000313" key="2">
    <source>
        <dbReference type="EMBL" id="MFG6108864.1"/>
    </source>
</evidence>
<dbReference type="Proteomes" id="UP001605261">
    <property type="component" value="Unassembled WGS sequence"/>
</dbReference>
<reference evidence="2 3" key="1">
    <citation type="submission" date="2024-09" db="EMBL/GenBank/DDBJ databases">
        <authorList>
            <consortium name="All-Russian atlas of soil microorganisms"/>
            <consortium name="as a basis for the search for new antimicrobial producers and enzymes with unique properties"/>
            <person name="Sokolova E.A."/>
            <person name="Voronina E.N."/>
        </authorList>
    </citation>
    <scope>NUCLEOTIDE SEQUENCE [LARGE SCALE GENOMIC DNA]</scope>
    <source>
        <strain evidence="2 3">AF-22b-331.1</strain>
    </source>
</reference>
<evidence type="ECO:0008006" key="4">
    <source>
        <dbReference type="Google" id="ProtNLM"/>
    </source>
</evidence>
<accession>A0ABW7CVR1</accession>